<evidence type="ECO:0000313" key="2">
    <source>
        <dbReference type="EMBL" id="CAG76297.1"/>
    </source>
</evidence>
<dbReference type="HOGENOM" id="CLU_2047442_0_0_6"/>
<evidence type="ECO:0000256" key="1">
    <source>
        <dbReference type="SAM" id="MobiDB-lite"/>
    </source>
</evidence>
<keyword evidence="3" id="KW-1185">Reference proteome</keyword>
<dbReference type="STRING" id="218491.ECA3397"/>
<dbReference type="AlphaFoldDB" id="Q6D1P8"/>
<proteinExistence type="predicted"/>
<sequence length="120" mass="12329">MGNGRAAATLATVCGWPPGFGSWCGVAHSSQARSAANIAPVLRLPQCGRPPWRRRLLRQSPTNVNPKAEAVPSSRRLTASPRPRPNPAALAAPGSQSPAPRSFPCSPSPPRAAPAGGLPA</sequence>
<accession>Q6D1P8</accession>
<feature type="compositionally biased region" description="Low complexity" evidence="1">
    <location>
        <begin position="87"/>
        <end position="105"/>
    </location>
</feature>
<organism evidence="2 3">
    <name type="scientific">Pectobacterium atrosepticum (strain SCRI 1043 / ATCC BAA-672)</name>
    <name type="common">Erwinia carotovora subsp. atroseptica</name>
    <dbReference type="NCBI Taxonomy" id="218491"/>
    <lineage>
        <taxon>Bacteria</taxon>
        <taxon>Pseudomonadati</taxon>
        <taxon>Pseudomonadota</taxon>
        <taxon>Gammaproteobacteria</taxon>
        <taxon>Enterobacterales</taxon>
        <taxon>Pectobacteriaceae</taxon>
        <taxon>Pectobacterium</taxon>
    </lineage>
</organism>
<reference evidence="2" key="1">
    <citation type="submission" date="2004-02" db="EMBL/GenBank/DDBJ databases">
        <title>The genome sequence of the enterobacterial phytopathogen Erwinia carotovora subsp. atroseptica SCRI1043 and functional genomic identification of novel virulence factors.</title>
        <authorList>
            <person name="Bell K.S."/>
            <person name="Sebaihia M."/>
            <person name="Pritchard L."/>
            <person name="Holden M."/>
            <person name="Hyman L.J."/>
            <person name="Holeva M.C."/>
            <person name="Thomson N.R."/>
            <person name="Bentley S.D."/>
            <person name="Churcher C."/>
            <person name="Mungall K."/>
            <person name="Atkin R."/>
            <person name="Bason N."/>
            <person name="Brooks K."/>
            <person name="Chillingworth T."/>
            <person name="Clark K."/>
            <person name="Doggett J."/>
            <person name="Fraser A."/>
            <person name="Hance Z."/>
            <person name="Hauser H."/>
            <person name="Jagels K."/>
            <person name="Moule S."/>
            <person name="Norbertczak H."/>
            <person name="Ormond D."/>
            <person name="Price C."/>
            <person name="Quail M.A."/>
            <person name="Sanders M."/>
            <person name="Walker D."/>
            <person name="Whitehead S."/>
            <person name="Salmond G.P.C."/>
            <person name="Birch P.R.J."/>
            <person name="Barrell B.G."/>
            <person name="Parkhill J."/>
            <person name="Toth I.K."/>
        </authorList>
    </citation>
    <scope>NUCLEOTIDE SEQUENCE</scope>
    <source>
        <strain evidence="2">SCRI1043</strain>
    </source>
</reference>
<dbReference type="EMBL" id="BX950851">
    <property type="protein sequence ID" value="CAG76297.1"/>
    <property type="molecule type" value="Genomic_DNA"/>
</dbReference>
<feature type="region of interest" description="Disordered" evidence="1">
    <location>
        <begin position="48"/>
        <end position="120"/>
    </location>
</feature>
<name>Q6D1P8_PECAS</name>
<dbReference type="KEGG" id="eca:ECA3397"/>
<dbReference type="Proteomes" id="UP000007966">
    <property type="component" value="Chromosome"/>
</dbReference>
<protein>
    <submittedName>
        <fullName evidence="2">Exported protein</fullName>
    </submittedName>
</protein>
<gene>
    <name evidence="2" type="ordered locus">ECA3397</name>
</gene>
<evidence type="ECO:0000313" key="3">
    <source>
        <dbReference type="Proteomes" id="UP000007966"/>
    </source>
</evidence>